<organism evidence="2 3">
    <name type="scientific">Ophiobolus disseminans</name>
    <dbReference type="NCBI Taxonomy" id="1469910"/>
    <lineage>
        <taxon>Eukaryota</taxon>
        <taxon>Fungi</taxon>
        <taxon>Dikarya</taxon>
        <taxon>Ascomycota</taxon>
        <taxon>Pezizomycotina</taxon>
        <taxon>Dothideomycetes</taxon>
        <taxon>Pleosporomycetidae</taxon>
        <taxon>Pleosporales</taxon>
        <taxon>Pleosporineae</taxon>
        <taxon>Phaeosphaeriaceae</taxon>
        <taxon>Ophiobolus</taxon>
    </lineage>
</organism>
<feature type="chain" id="PRO_5025501574" evidence="1">
    <location>
        <begin position="23"/>
        <end position="197"/>
    </location>
</feature>
<evidence type="ECO:0000256" key="1">
    <source>
        <dbReference type="SAM" id="SignalP"/>
    </source>
</evidence>
<gene>
    <name evidence="2" type="ORF">CC86DRAFT_465600</name>
</gene>
<name>A0A6A7A6I8_9PLEO</name>
<keyword evidence="1" id="KW-0732">Signal</keyword>
<evidence type="ECO:0000313" key="2">
    <source>
        <dbReference type="EMBL" id="KAF2828902.1"/>
    </source>
</evidence>
<dbReference type="EMBL" id="MU006222">
    <property type="protein sequence ID" value="KAF2828902.1"/>
    <property type="molecule type" value="Genomic_DNA"/>
</dbReference>
<sequence length="197" mass="21803">MYFSTLPVLLFSIMATAPFVTSSPAAPSATPSNGLSFHDAEGNQVNQRPYTPEELDLLNNATLTPRSTNLTPRSTRDVLYWRFWYLSCGSRCSTPEHIKFARTGQRSCTSPDITEEWSGQNACFRSGVLGSDWYFVDNCDQALDWGSVKAGAFVGNLRTWENRYVGPCFATGHAKDTAGCKGYDSVEWTSLVRCTVP</sequence>
<keyword evidence="3" id="KW-1185">Reference proteome</keyword>
<feature type="signal peptide" evidence="1">
    <location>
        <begin position="1"/>
        <end position="22"/>
    </location>
</feature>
<evidence type="ECO:0000313" key="3">
    <source>
        <dbReference type="Proteomes" id="UP000799424"/>
    </source>
</evidence>
<dbReference type="AlphaFoldDB" id="A0A6A7A6I8"/>
<accession>A0A6A7A6I8</accession>
<protein>
    <submittedName>
        <fullName evidence="2">Uncharacterized protein</fullName>
    </submittedName>
</protein>
<proteinExistence type="predicted"/>
<reference evidence="2" key="1">
    <citation type="journal article" date="2020" name="Stud. Mycol.">
        <title>101 Dothideomycetes genomes: a test case for predicting lifestyles and emergence of pathogens.</title>
        <authorList>
            <person name="Haridas S."/>
            <person name="Albert R."/>
            <person name="Binder M."/>
            <person name="Bloem J."/>
            <person name="Labutti K."/>
            <person name="Salamov A."/>
            <person name="Andreopoulos B."/>
            <person name="Baker S."/>
            <person name="Barry K."/>
            <person name="Bills G."/>
            <person name="Bluhm B."/>
            <person name="Cannon C."/>
            <person name="Castanera R."/>
            <person name="Culley D."/>
            <person name="Daum C."/>
            <person name="Ezra D."/>
            <person name="Gonzalez J."/>
            <person name="Henrissat B."/>
            <person name="Kuo A."/>
            <person name="Liang C."/>
            <person name="Lipzen A."/>
            <person name="Lutzoni F."/>
            <person name="Magnuson J."/>
            <person name="Mondo S."/>
            <person name="Nolan M."/>
            <person name="Ohm R."/>
            <person name="Pangilinan J."/>
            <person name="Park H.-J."/>
            <person name="Ramirez L."/>
            <person name="Alfaro M."/>
            <person name="Sun H."/>
            <person name="Tritt A."/>
            <person name="Yoshinaga Y."/>
            <person name="Zwiers L.-H."/>
            <person name="Turgeon B."/>
            <person name="Goodwin S."/>
            <person name="Spatafora J."/>
            <person name="Crous P."/>
            <person name="Grigoriev I."/>
        </authorList>
    </citation>
    <scope>NUCLEOTIDE SEQUENCE</scope>
    <source>
        <strain evidence="2">CBS 113818</strain>
    </source>
</reference>
<dbReference type="Proteomes" id="UP000799424">
    <property type="component" value="Unassembled WGS sequence"/>
</dbReference>
<dbReference type="OrthoDB" id="10537479at2759"/>